<evidence type="ECO:0000256" key="1">
    <source>
        <dbReference type="ARBA" id="ARBA00004138"/>
    </source>
</evidence>
<protein>
    <recommendedName>
        <fullName evidence="6">Cilia- and flagella-associated protein 53</fullName>
    </recommendedName>
</protein>
<evidence type="ECO:0000256" key="7">
    <source>
        <dbReference type="SAM" id="Coils"/>
    </source>
</evidence>
<evidence type="ECO:0000256" key="3">
    <source>
        <dbReference type="ARBA" id="ARBA00023069"/>
    </source>
</evidence>
<evidence type="ECO:0000256" key="5">
    <source>
        <dbReference type="ARBA" id="ARBA00033747"/>
    </source>
</evidence>
<evidence type="ECO:0000256" key="2">
    <source>
        <dbReference type="ARBA" id="ARBA00023054"/>
    </source>
</evidence>
<proteinExistence type="inferred from homology"/>
<evidence type="ECO:0000313" key="10">
    <source>
        <dbReference type="Proteomes" id="UP000678393"/>
    </source>
</evidence>
<organism evidence="9 10">
    <name type="scientific">Candidula unifasciata</name>
    <dbReference type="NCBI Taxonomy" id="100452"/>
    <lineage>
        <taxon>Eukaryota</taxon>
        <taxon>Metazoa</taxon>
        <taxon>Spiralia</taxon>
        <taxon>Lophotrochozoa</taxon>
        <taxon>Mollusca</taxon>
        <taxon>Gastropoda</taxon>
        <taxon>Heterobranchia</taxon>
        <taxon>Euthyneura</taxon>
        <taxon>Panpulmonata</taxon>
        <taxon>Eupulmonata</taxon>
        <taxon>Stylommatophora</taxon>
        <taxon>Helicina</taxon>
        <taxon>Helicoidea</taxon>
        <taxon>Geomitridae</taxon>
        <taxon>Candidula</taxon>
    </lineage>
</organism>
<evidence type="ECO:0000259" key="8">
    <source>
        <dbReference type="Pfam" id="PF13868"/>
    </source>
</evidence>
<feature type="coiled-coil region" evidence="7">
    <location>
        <begin position="206"/>
        <end position="355"/>
    </location>
</feature>
<dbReference type="Pfam" id="PF13868">
    <property type="entry name" value="TPH"/>
    <property type="match status" value="1"/>
</dbReference>
<dbReference type="OrthoDB" id="75950at2759"/>
<dbReference type="InterPro" id="IPR043596">
    <property type="entry name" value="CFAP53/TCHP"/>
</dbReference>
<keyword evidence="3" id="KW-0969">Cilium</keyword>
<keyword evidence="2 7" id="KW-0175">Coiled coil</keyword>
<name>A0A8S3ZU34_9EUPU</name>
<evidence type="ECO:0000256" key="4">
    <source>
        <dbReference type="ARBA" id="ARBA00023273"/>
    </source>
</evidence>
<keyword evidence="4" id="KW-0966">Cell projection</keyword>
<comment type="subcellular location">
    <subcellularLocation>
        <location evidence="1">Cell projection</location>
        <location evidence="1">Cilium</location>
    </subcellularLocation>
</comment>
<evidence type="ECO:0000256" key="6">
    <source>
        <dbReference type="ARBA" id="ARBA00033773"/>
    </source>
</evidence>
<dbReference type="Proteomes" id="UP000678393">
    <property type="component" value="Unassembled WGS sequence"/>
</dbReference>
<gene>
    <name evidence="9" type="ORF">CUNI_LOCUS16593</name>
</gene>
<dbReference type="EMBL" id="CAJHNH020004445">
    <property type="protein sequence ID" value="CAG5131035.1"/>
    <property type="molecule type" value="Genomic_DNA"/>
</dbReference>
<evidence type="ECO:0000313" key="9">
    <source>
        <dbReference type="EMBL" id="CAG5131035.1"/>
    </source>
</evidence>
<accession>A0A8S3ZU34</accession>
<feature type="coiled-coil region" evidence="7">
    <location>
        <begin position="391"/>
        <end position="428"/>
    </location>
</feature>
<dbReference type="PANTHER" id="PTHR31183:SF1">
    <property type="entry name" value="CILIA- AND FLAGELLA-ASSOCIATED PROTEIN 53"/>
    <property type="match status" value="1"/>
</dbReference>
<dbReference type="GO" id="GO:0005929">
    <property type="term" value="C:cilium"/>
    <property type="evidence" value="ECO:0007669"/>
    <property type="project" value="UniProtKB-SubCell"/>
</dbReference>
<comment type="similarity">
    <text evidence="5">Belongs to the CFAP53 family.</text>
</comment>
<dbReference type="InterPro" id="IPR043597">
    <property type="entry name" value="TPH_dom"/>
</dbReference>
<sequence>MMASGYMPRTREYRGIQPNSVAIRARNPLKKPADWFIRKNREVGERLHEMEIQVQEQKLRDIRTDFETSGERRILITNVKSHVKTLMDANECTLECRREKLQNMLANEEACYMKEIEEQKETVLERQAKMRERAKFLKDKRESERLAFAQQKYDQQFREQCEELRSALSKKHYEEICLDRLDQLQQKEEAALERQAYDDMYARLWEQDMLEKAAREEREVKELHERNRGTLEIQRKQMAALEAQRQEEKKLKEEEAQIMKEQQALWKLEDEMKKKEKIQKQNETRVMLERTLAAKARKKAKEEQEQLAFDVKMLEQLLHESHHETVEAMERKRELREEDRRYREYLRKLLEEENARQKELDKFIQQEVDAAWEKRMEQWRKEKMARKLLMNEVMEGRAKQLKERLQENERLQAEAAREREQLLYQMEENRRCEAEENARRLETGLKHQRDLVDQISWNTRARDEERELEKDELKKAQQTELEFQARKQHVLSNPLIEKIHPMRRAILAQTQRC</sequence>
<feature type="domain" description="Trichohyalin-plectin-homology" evidence="8">
    <location>
        <begin position="158"/>
        <end position="486"/>
    </location>
</feature>
<dbReference type="AlphaFoldDB" id="A0A8S3ZU34"/>
<comment type="caution">
    <text evidence="9">The sequence shown here is derived from an EMBL/GenBank/DDBJ whole genome shotgun (WGS) entry which is preliminary data.</text>
</comment>
<dbReference type="PANTHER" id="PTHR31183">
    <property type="entry name" value="TRICHOPLEIN KERATIN FILAMENT-BINDING PROTEIN FAMILY MEMBER"/>
    <property type="match status" value="1"/>
</dbReference>
<keyword evidence="10" id="KW-1185">Reference proteome</keyword>
<reference evidence="9" key="1">
    <citation type="submission" date="2021-04" db="EMBL/GenBank/DDBJ databases">
        <authorList>
            <consortium name="Molecular Ecology Group"/>
        </authorList>
    </citation>
    <scope>NUCLEOTIDE SEQUENCE</scope>
</reference>